<accession>A0A9Q2CYW9</accession>
<gene>
    <name evidence="3" type="ORF">HNQ45_000490</name>
</gene>
<dbReference type="EMBL" id="JACHHF010000002">
    <property type="protein sequence ID" value="MBB5175620.1"/>
    <property type="molecule type" value="Genomic_DNA"/>
</dbReference>
<dbReference type="Gene3D" id="3.90.79.10">
    <property type="entry name" value="Nucleoside Triphosphate Pyrophosphohydrolase"/>
    <property type="match status" value="1"/>
</dbReference>
<comment type="similarity">
    <text evidence="1">Belongs to the Nudix hydrolase family.</text>
</comment>
<dbReference type="CDD" id="cd03674">
    <property type="entry name" value="NUDIX_Hydrolase"/>
    <property type="match status" value="1"/>
</dbReference>
<feature type="domain" description="Nudix hydrolase" evidence="2">
    <location>
        <begin position="42"/>
        <end position="180"/>
    </location>
</feature>
<protein>
    <submittedName>
        <fullName evidence="3">8-oxo-dGTP pyrophosphatase MutT (NUDIX family)</fullName>
    </submittedName>
</protein>
<dbReference type="SUPFAM" id="SSF55811">
    <property type="entry name" value="Nudix"/>
    <property type="match status" value="1"/>
</dbReference>
<sequence>MHQKIKNDIQSFKPSNEQEEKDKIQFLKFLEEDNILLRENKVAHVTVSAFVLNTSRDKVLMAYHNIYDSWAWLGGHADGNPYLLEVALKEVEEESGLTDVSLIEKGIFSLEILTVDGHVKRGEYVSSHLHLNVTYLFEGDDEAPLRVKEDENSKVGWIPLDKLDNYVSEEWILENVYQKIMSKYQQMYGN</sequence>
<evidence type="ECO:0000313" key="4">
    <source>
        <dbReference type="Proteomes" id="UP000579136"/>
    </source>
</evidence>
<dbReference type="PANTHER" id="PTHR43736">
    <property type="entry name" value="ADP-RIBOSE PYROPHOSPHATASE"/>
    <property type="match status" value="1"/>
</dbReference>
<name>A0A9Q2CYW9_9STAP</name>
<dbReference type="Proteomes" id="UP000579136">
    <property type="component" value="Unassembled WGS sequence"/>
</dbReference>
<evidence type="ECO:0000259" key="2">
    <source>
        <dbReference type="PROSITE" id="PS51462"/>
    </source>
</evidence>
<comment type="caution">
    <text evidence="3">The sequence shown here is derived from an EMBL/GenBank/DDBJ whole genome shotgun (WGS) entry which is preliminary data.</text>
</comment>
<proteinExistence type="inferred from homology"/>
<dbReference type="AlphaFoldDB" id="A0A9Q2CYW9"/>
<dbReference type="RefSeq" id="WP_183673065.1">
    <property type="nucleotide sequence ID" value="NZ_CBCRYX010000001.1"/>
</dbReference>
<keyword evidence="4" id="KW-1185">Reference proteome</keyword>
<dbReference type="PROSITE" id="PS51462">
    <property type="entry name" value="NUDIX"/>
    <property type="match status" value="1"/>
</dbReference>
<organism evidence="3 4">
    <name type="scientific">Nosocomiicoccus ampullae</name>
    <dbReference type="NCBI Taxonomy" id="489910"/>
    <lineage>
        <taxon>Bacteria</taxon>
        <taxon>Bacillati</taxon>
        <taxon>Bacillota</taxon>
        <taxon>Bacilli</taxon>
        <taxon>Bacillales</taxon>
        <taxon>Staphylococcaceae</taxon>
        <taxon>Nosocomiicoccus</taxon>
    </lineage>
</organism>
<dbReference type="InterPro" id="IPR015797">
    <property type="entry name" value="NUDIX_hydrolase-like_dom_sf"/>
</dbReference>
<dbReference type="PANTHER" id="PTHR43736:SF1">
    <property type="entry name" value="DIHYDRONEOPTERIN TRIPHOSPHATE DIPHOSPHATASE"/>
    <property type="match status" value="1"/>
</dbReference>
<evidence type="ECO:0000313" key="3">
    <source>
        <dbReference type="EMBL" id="MBB5175620.1"/>
    </source>
</evidence>
<reference evidence="3 4" key="1">
    <citation type="submission" date="2020-08" db="EMBL/GenBank/DDBJ databases">
        <title>Genomic Encyclopedia of Type Strains, Phase IV (KMG-IV): sequencing the most valuable type-strain genomes for metagenomic binning, comparative biology and taxonomic classification.</title>
        <authorList>
            <person name="Goeker M."/>
        </authorList>
    </citation>
    <scope>NUCLEOTIDE SEQUENCE [LARGE SCALE GENOMIC DNA]</scope>
    <source>
        <strain evidence="3 4">DSM 19163</strain>
    </source>
</reference>
<dbReference type="InterPro" id="IPR000086">
    <property type="entry name" value="NUDIX_hydrolase_dom"/>
</dbReference>
<evidence type="ECO:0000256" key="1">
    <source>
        <dbReference type="ARBA" id="ARBA00005582"/>
    </source>
</evidence>
<dbReference type="Pfam" id="PF00293">
    <property type="entry name" value="NUDIX"/>
    <property type="match status" value="1"/>
</dbReference>